<proteinExistence type="predicted"/>
<gene>
    <name evidence="1" type="ORF">F6X53_01180</name>
</gene>
<dbReference type="EMBL" id="VZZK01000001">
    <property type="protein sequence ID" value="KAB1081741.1"/>
    <property type="molecule type" value="Genomic_DNA"/>
</dbReference>
<organism evidence="1 2">
    <name type="scientific">Methylobacterium soli</name>
    <dbReference type="NCBI Taxonomy" id="553447"/>
    <lineage>
        <taxon>Bacteria</taxon>
        <taxon>Pseudomonadati</taxon>
        <taxon>Pseudomonadota</taxon>
        <taxon>Alphaproteobacteria</taxon>
        <taxon>Hyphomicrobiales</taxon>
        <taxon>Methylobacteriaceae</taxon>
        <taxon>Methylobacterium</taxon>
    </lineage>
</organism>
<reference evidence="1 2" key="1">
    <citation type="submission" date="2019-09" db="EMBL/GenBank/DDBJ databases">
        <title>YIM 48816 draft genome.</title>
        <authorList>
            <person name="Jiang L."/>
        </authorList>
    </citation>
    <scope>NUCLEOTIDE SEQUENCE [LARGE SCALE GENOMIC DNA]</scope>
    <source>
        <strain evidence="1 2">YIM 48816</strain>
    </source>
</reference>
<accession>A0A6L3T838</accession>
<sequence>MSKTPEAADRRSWPSPECALDAAILNRLGQTLRELYEPLLHEIPNARIASLLQALEDRDGGTDVVWPAMRMPLHGPRRFAQPACRV</sequence>
<evidence type="ECO:0000313" key="2">
    <source>
        <dbReference type="Proteomes" id="UP000474159"/>
    </source>
</evidence>
<comment type="caution">
    <text evidence="1">The sequence shown here is derived from an EMBL/GenBank/DDBJ whole genome shotgun (WGS) entry which is preliminary data.</text>
</comment>
<evidence type="ECO:0008006" key="3">
    <source>
        <dbReference type="Google" id="ProtNLM"/>
    </source>
</evidence>
<name>A0A6L3T838_9HYPH</name>
<dbReference type="Proteomes" id="UP000474159">
    <property type="component" value="Unassembled WGS sequence"/>
</dbReference>
<dbReference type="RefSeq" id="WP_150996349.1">
    <property type="nucleotide sequence ID" value="NZ_VZZK01000001.1"/>
</dbReference>
<keyword evidence="2" id="KW-1185">Reference proteome</keyword>
<dbReference type="AlphaFoldDB" id="A0A6L3T838"/>
<protein>
    <recommendedName>
        <fullName evidence="3">Anti-sigma factor NepR domain-containing protein</fullName>
    </recommendedName>
</protein>
<evidence type="ECO:0000313" key="1">
    <source>
        <dbReference type="EMBL" id="KAB1081741.1"/>
    </source>
</evidence>